<dbReference type="InterPro" id="IPR039519">
    <property type="entry name" value="YokE-like_PH"/>
</dbReference>
<proteinExistence type="predicted"/>
<dbReference type="Proteomes" id="UP000516696">
    <property type="component" value="Plasmid pEGM181-2"/>
</dbReference>
<feature type="domain" description="YokE-like PH" evidence="1">
    <location>
        <begin position="31"/>
        <end position="121"/>
    </location>
</feature>
<keyword evidence="2" id="KW-0614">Plasmid</keyword>
<dbReference type="AlphaFoldDB" id="A0AAE7T1P8"/>
<sequence length="124" mass="14117">MNEKQLRNKIKNEVGVDLFTGLLKTVAPNISENDYIVSAFDCQHNTTKGSDLALVVATDTKILIATDRFFKKNDLQIINKSQITDMYTADSLFKKHLIIRTNNRTFKIVKIKQNKQLANLISAF</sequence>
<geneLocation type="plasmid" evidence="2 3">
    <name>pEGM181-2</name>
</geneLocation>
<dbReference type="RefSeq" id="WP_192189592.1">
    <property type="nucleotide sequence ID" value="NZ_CP050486.1"/>
</dbReference>
<evidence type="ECO:0000313" key="3">
    <source>
        <dbReference type="Proteomes" id="UP000516696"/>
    </source>
</evidence>
<gene>
    <name evidence="2" type="ORF">EGM181_18250</name>
</gene>
<dbReference type="EMBL" id="CP050486">
    <property type="protein sequence ID" value="QOG29255.1"/>
    <property type="molecule type" value="Genomic_DNA"/>
</dbReference>
<protein>
    <recommendedName>
        <fullName evidence="1">YokE-like PH domain-containing protein</fullName>
    </recommendedName>
</protein>
<name>A0AAE7T1P8_ENTGA</name>
<evidence type="ECO:0000313" key="2">
    <source>
        <dbReference type="EMBL" id="QOG29255.1"/>
    </source>
</evidence>
<evidence type="ECO:0000259" key="1">
    <source>
        <dbReference type="Pfam" id="PF14470"/>
    </source>
</evidence>
<reference evidence="2 3" key="1">
    <citation type="submission" date="2020-03" db="EMBL/GenBank/DDBJ databases">
        <title>Characterization of ganglioside-mimicking enterococci.</title>
        <authorList>
            <person name="Patry R.T."/>
            <person name="Nothaft H."/>
            <person name="Bridger R."/>
            <person name="Shajahan A."/>
            <person name="Huynh S."/>
            <person name="Sanchez S."/>
            <person name="Azadi P."/>
            <person name="Cooper K."/>
            <person name="Miller W.G."/>
            <person name="Parker C.T."/>
            <person name="Wells L."/>
            <person name="Szymanski C.M."/>
        </authorList>
    </citation>
    <scope>NUCLEOTIDE SEQUENCE [LARGE SCALE GENOMIC DNA]</scope>
    <source>
        <strain evidence="2 3">EGM181</strain>
        <plasmid evidence="2 3">pEGM181-2</plasmid>
    </source>
</reference>
<organism evidence="2 3">
    <name type="scientific">Enterococcus gallinarum</name>
    <dbReference type="NCBI Taxonomy" id="1353"/>
    <lineage>
        <taxon>Bacteria</taxon>
        <taxon>Bacillati</taxon>
        <taxon>Bacillota</taxon>
        <taxon>Bacilli</taxon>
        <taxon>Lactobacillales</taxon>
        <taxon>Enterococcaceae</taxon>
        <taxon>Enterococcus</taxon>
    </lineage>
</organism>
<dbReference type="Pfam" id="PF14470">
    <property type="entry name" value="bPH_3"/>
    <property type="match status" value="1"/>
</dbReference>
<accession>A0AAE7T1P8</accession>